<dbReference type="SUPFAM" id="SSF53098">
    <property type="entry name" value="Ribonuclease H-like"/>
    <property type="match status" value="1"/>
</dbReference>
<dbReference type="Proteomes" id="UP001175271">
    <property type="component" value="Unassembled WGS sequence"/>
</dbReference>
<dbReference type="EMBL" id="JAUCMV010000002">
    <property type="protein sequence ID" value="KAK0417247.1"/>
    <property type="molecule type" value="Genomic_DNA"/>
</dbReference>
<dbReference type="PANTHER" id="PTHR15728">
    <property type="entry name" value="DEADENYLATION COMPLEX CATALYTIC SUBUNIT PAN2"/>
    <property type="match status" value="1"/>
</dbReference>
<dbReference type="Gene3D" id="3.90.70.10">
    <property type="entry name" value="Cysteine proteinases"/>
    <property type="match status" value="1"/>
</dbReference>
<feature type="region of interest" description="Disordered" evidence="1">
    <location>
        <begin position="431"/>
        <end position="455"/>
    </location>
</feature>
<dbReference type="PROSITE" id="PS50235">
    <property type="entry name" value="USP_3"/>
    <property type="match status" value="1"/>
</dbReference>
<evidence type="ECO:0000259" key="2">
    <source>
        <dbReference type="PROSITE" id="PS50235"/>
    </source>
</evidence>
<feature type="domain" description="USP" evidence="2">
    <location>
        <begin position="480"/>
        <end position="902"/>
    </location>
</feature>
<dbReference type="InterPro" id="IPR050785">
    <property type="entry name" value="PAN2-PAN3_catalytic_subunit"/>
</dbReference>
<evidence type="ECO:0000313" key="3">
    <source>
        <dbReference type="EMBL" id="KAK0417247.1"/>
    </source>
</evidence>
<evidence type="ECO:0000313" key="4">
    <source>
        <dbReference type="Proteomes" id="UP001175271"/>
    </source>
</evidence>
<dbReference type="GO" id="GO:0000289">
    <property type="term" value="P:nuclear-transcribed mRNA poly(A) tail shortening"/>
    <property type="evidence" value="ECO:0007669"/>
    <property type="project" value="TreeGrafter"/>
</dbReference>
<dbReference type="SUPFAM" id="SSF50978">
    <property type="entry name" value="WD40 repeat-like"/>
    <property type="match status" value="1"/>
</dbReference>
<feature type="compositionally biased region" description="Polar residues" evidence="1">
    <location>
        <begin position="431"/>
        <end position="451"/>
    </location>
</feature>
<dbReference type="InterPro" id="IPR036322">
    <property type="entry name" value="WD40_repeat_dom_sf"/>
</dbReference>
<dbReference type="InterPro" id="IPR028881">
    <property type="entry name" value="PAN2_UCH_dom"/>
</dbReference>
<dbReference type="SUPFAM" id="SSF54001">
    <property type="entry name" value="Cysteine proteinases"/>
    <property type="match status" value="1"/>
</dbReference>
<feature type="region of interest" description="Disordered" evidence="1">
    <location>
        <begin position="1131"/>
        <end position="1157"/>
    </location>
</feature>
<proteinExistence type="predicted"/>
<reference evidence="3" key="1">
    <citation type="submission" date="2023-06" db="EMBL/GenBank/DDBJ databases">
        <title>Genomic analysis of the entomopathogenic nematode Steinernema hermaphroditum.</title>
        <authorList>
            <person name="Schwarz E.M."/>
            <person name="Heppert J.K."/>
            <person name="Baniya A."/>
            <person name="Schwartz H.T."/>
            <person name="Tan C.-H."/>
            <person name="Antoshechkin I."/>
            <person name="Sternberg P.W."/>
            <person name="Goodrich-Blair H."/>
            <person name="Dillman A.R."/>
        </authorList>
    </citation>
    <scope>NUCLEOTIDE SEQUENCE</scope>
    <source>
        <strain evidence="3">PS9179</strain>
        <tissue evidence="3">Whole animal</tissue>
    </source>
</reference>
<evidence type="ECO:0000256" key="1">
    <source>
        <dbReference type="SAM" id="MobiDB-lite"/>
    </source>
</evidence>
<dbReference type="GO" id="GO:0003676">
    <property type="term" value="F:nucleic acid binding"/>
    <property type="evidence" value="ECO:0007669"/>
    <property type="project" value="InterPro"/>
</dbReference>
<dbReference type="SMART" id="SM00479">
    <property type="entry name" value="EXOIII"/>
    <property type="match status" value="1"/>
</dbReference>
<dbReference type="GO" id="GO:0000932">
    <property type="term" value="C:P-body"/>
    <property type="evidence" value="ECO:0007669"/>
    <property type="project" value="TreeGrafter"/>
</dbReference>
<dbReference type="GO" id="GO:0031251">
    <property type="term" value="C:PAN complex"/>
    <property type="evidence" value="ECO:0007669"/>
    <property type="project" value="TreeGrafter"/>
</dbReference>
<dbReference type="InterPro" id="IPR015943">
    <property type="entry name" value="WD40/YVTN_repeat-like_dom_sf"/>
</dbReference>
<protein>
    <recommendedName>
        <fullName evidence="2">USP domain-containing protein</fullName>
    </recommendedName>
</protein>
<dbReference type="Gene3D" id="3.30.420.10">
    <property type="entry name" value="Ribonuclease H-like superfamily/Ribonuclease H"/>
    <property type="match status" value="1"/>
</dbReference>
<dbReference type="GO" id="GO:0004535">
    <property type="term" value="F:poly(A)-specific ribonuclease activity"/>
    <property type="evidence" value="ECO:0007669"/>
    <property type="project" value="TreeGrafter"/>
</dbReference>
<keyword evidence="4" id="KW-1185">Reference proteome</keyword>
<name>A0AA39I3P5_9BILA</name>
<dbReference type="InterPro" id="IPR028889">
    <property type="entry name" value="USP"/>
</dbReference>
<dbReference type="FunFam" id="3.30.420.10:FF:000175">
    <property type="entry name" value="RNA exonuclease 5"/>
    <property type="match status" value="1"/>
</dbReference>
<organism evidence="3 4">
    <name type="scientific">Steinernema hermaphroditum</name>
    <dbReference type="NCBI Taxonomy" id="289476"/>
    <lineage>
        <taxon>Eukaryota</taxon>
        <taxon>Metazoa</taxon>
        <taxon>Ecdysozoa</taxon>
        <taxon>Nematoda</taxon>
        <taxon>Chromadorea</taxon>
        <taxon>Rhabditida</taxon>
        <taxon>Tylenchina</taxon>
        <taxon>Panagrolaimomorpha</taxon>
        <taxon>Strongyloidoidea</taxon>
        <taxon>Steinernematidae</taxon>
        <taxon>Steinernema</taxon>
    </lineage>
</organism>
<dbReference type="InterPro" id="IPR013520">
    <property type="entry name" value="Ribonucl_H"/>
</dbReference>
<dbReference type="InterPro" id="IPR036397">
    <property type="entry name" value="RNaseH_sf"/>
</dbReference>
<dbReference type="InterPro" id="IPR012337">
    <property type="entry name" value="RNaseH-like_sf"/>
</dbReference>
<dbReference type="PANTHER" id="PTHR15728:SF0">
    <property type="entry name" value="PAN2-PAN3 DEADENYLATION COMPLEX CATALYTIC SUBUNIT PAN2"/>
    <property type="match status" value="1"/>
</dbReference>
<sequence>MDYADQLSNGTVPEGSFGLLYSFAHTDNVGTRAVTSLAFDPYEELLWIGNNGGYVVSHYPPSTTKYTSFKTNHNVTRAFSFTENAVISLSKAGIHGNRRAGVPLFTYTSSHLTNLHCIHPIPNAPQTVIVGGYQQKIVQFDVEQQKEQRVILVKQKNCTGIRSNDKFIFSSDTEGRITLRNMNTVDSIAAIDAHEGFISDFDIYGNQLVTCGYSNRLNRFTADLCVKIFDLRTLRLEKSVQLTFCPFFCRFVPTEDCTKILAVSQSGEMEVINNAHRTAADGPIQLDVYSVSAISVSQSKQCFAIGEESGLIHIFSDREQPIFHVNPNITEFPEPDELSTHIPIMDTMTPLSIVNMPVTEQPLLSDWPTAMSERVYREPDVINDRTYETLRMADFIGYCRNPRANTPLAGYNVLPYSTVVHQQMVRTMQNQDQQSQLTRHPNNDGETNVTPTKGMDIPKCYQNQNKLVRSGQWTNKTELILISDNDSGMFYVNPILTALYHVLPVRNVFLQHLCFNEHCLTCQIGFLYRVLSDKKPNFNSFVPALRQSYLASSSLFVQSLKTLEEANTFDQVEQHNEEDDDLKIREKTQKFLHFLLGYLQKEQEVDTENGETIGDFVKMEYEENCRCLSCFADSSISSSKSSSHVLTLTYPQRQHDKMTPLSFCHLVEHSILRKDQASHKCEKCDKHAQKSSTRRVRSLPPVLLIDTDISSQAAQSFWTFQLKHSERKPTANHPFGVYESRSPARKPCRYGNECRTINCRYSHPSNDNMLLDVASGSSSLRMTQSLPDLREWSHYLAPSIYVSCTREGLCSVSETATGEANTVVYHLASAVMAIGTPAKDSAAVPSYLVSEVCIGPRNNPPNGHVKNWVVVNDETAAKVDEHTALHLDMRWKQPVILLYVQSEHPAVKNVIETRKAIPKEVFWHGMNLAAGSNAEVAKINTDNIPKAGDIVGMDAEFVVLGNAKKTQQAGRVSCIDAKGRILIDDYIRIPSCDVHDYLTQFSGIVEGDLNPLTTTRYLTTQKYTYMKILYLIEQKVVFVGHGLDNDFGVLKLFAPPTQVRDTVHMFYLLNHKMLPLRFLAYHFFQEKIQEKEHCSVEDARMALRLYTLYEELKGSGKLDETLQKLYSAKAKTDAKGAGESQTPPPPDSAEENCLVER</sequence>
<gene>
    <name evidence="3" type="ORF">QR680_012902</name>
</gene>
<dbReference type="Pfam" id="PF20770">
    <property type="entry name" value="PAN2_N"/>
    <property type="match status" value="1"/>
</dbReference>
<dbReference type="InterPro" id="IPR048841">
    <property type="entry name" value="PAN2_N"/>
</dbReference>
<dbReference type="InterPro" id="IPR038765">
    <property type="entry name" value="Papain-like_cys_pep_sf"/>
</dbReference>
<comment type="caution">
    <text evidence="3">The sequence shown here is derived from an EMBL/GenBank/DDBJ whole genome shotgun (WGS) entry which is preliminary data.</text>
</comment>
<dbReference type="Gene3D" id="2.130.10.10">
    <property type="entry name" value="YVTN repeat-like/Quinoprotein amine dehydrogenase"/>
    <property type="match status" value="1"/>
</dbReference>
<dbReference type="AlphaFoldDB" id="A0AA39I3P5"/>
<dbReference type="Pfam" id="PF00929">
    <property type="entry name" value="RNase_T"/>
    <property type="match status" value="1"/>
</dbReference>
<dbReference type="Pfam" id="PF13423">
    <property type="entry name" value="UCH_1"/>
    <property type="match status" value="1"/>
</dbReference>
<accession>A0AA39I3P5</accession>